<feature type="region of interest" description="Disordered" evidence="1">
    <location>
        <begin position="72"/>
        <end position="91"/>
    </location>
</feature>
<dbReference type="EMBL" id="JAOAOG010000280">
    <property type="protein sequence ID" value="KAJ6233298.1"/>
    <property type="molecule type" value="Genomic_DNA"/>
</dbReference>
<proteinExistence type="predicted"/>
<protein>
    <submittedName>
        <fullName evidence="2">Uncharacterized protein</fullName>
    </submittedName>
</protein>
<sequence>MNESKCHSALTNKKKLVTTIIVARVQPRTSKGISDLTVNMKADRVNISCHFLFKSKFGKVSRLLFTVATGAVSQAPSPVSNPNSPDPLLSS</sequence>
<evidence type="ECO:0000313" key="2">
    <source>
        <dbReference type="EMBL" id="KAJ6233298.1"/>
    </source>
</evidence>
<organism evidence="2 3">
    <name type="scientific">Anaeramoeba flamelloides</name>
    <dbReference type="NCBI Taxonomy" id="1746091"/>
    <lineage>
        <taxon>Eukaryota</taxon>
        <taxon>Metamonada</taxon>
        <taxon>Anaeramoebidae</taxon>
        <taxon>Anaeramoeba</taxon>
    </lineage>
</organism>
<dbReference type="Proteomes" id="UP001150062">
    <property type="component" value="Unassembled WGS sequence"/>
</dbReference>
<reference evidence="2" key="1">
    <citation type="submission" date="2022-08" db="EMBL/GenBank/DDBJ databases">
        <title>Novel sulfate-reducing endosymbionts in the free-living metamonad Anaeramoeba.</title>
        <authorList>
            <person name="Jerlstrom-Hultqvist J."/>
            <person name="Cepicka I."/>
            <person name="Gallot-Lavallee L."/>
            <person name="Salas-Leiva D."/>
            <person name="Curtis B.A."/>
            <person name="Zahonova K."/>
            <person name="Pipaliya S."/>
            <person name="Dacks J."/>
            <person name="Roger A.J."/>
        </authorList>
    </citation>
    <scope>NUCLEOTIDE SEQUENCE</scope>
    <source>
        <strain evidence="2">Schooner1</strain>
    </source>
</reference>
<comment type="caution">
    <text evidence="2">The sequence shown here is derived from an EMBL/GenBank/DDBJ whole genome shotgun (WGS) entry which is preliminary data.</text>
</comment>
<evidence type="ECO:0000256" key="1">
    <source>
        <dbReference type="SAM" id="MobiDB-lite"/>
    </source>
</evidence>
<gene>
    <name evidence="2" type="ORF">M0813_30090</name>
</gene>
<evidence type="ECO:0000313" key="3">
    <source>
        <dbReference type="Proteomes" id="UP001150062"/>
    </source>
</evidence>
<name>A0ABQ8XNJ6_9EUKA</name>
<accession>A0ABQ8XNJ6</accession>
<keyword evidence="3" id="KW-1185">Reference proteome</keyword>